<dbReference type="PROSITE" id="PS00061">
    <property type="entry name" value="ADH_SHORT"/>
    <property type="match status" value="1"/>
</dbReference>
<evidence type="ECO:0000313" key="4">
    <source>
        <dbReference type="Proteomes" id="UP001166571"/>
    </source>
</evidence>
<keyword evidence="2 3" id="KW-0560">Oxidoreductase</keyword>
<dbReference type="Gene3D" id="3.40.50.720">
    <property type="entry name" value="NAD(P)-binding Rossmann-like Domain"/>
    <property type="match status" value="1"/>
</dbReference>
<dbReference type="PANTHER" id="PTHR42760:SF115">
    <property type="entry name" value="3-OXOACYL-[ACYL-CARRIER-PROTEIN] REDUCTASE FABG"/>
    <property type="match status" value="1"/>
</dbReference>
<dbReference type="Proteomes" id="UP001166571">
    <property type="component" value="Unassembled WGS sequence"/>
</dbReference>
<gene>
    <name evidence="3" type="ORF">K5P26_08370</name>
</gene>
<dbReference type="InterPro" id="IPR020904">
    <property type="entry name" value="Sc_DH/Rdtase_CS"/>
</dbReference>
<dbReference type="InterPro" id="IPR036291">
    <property type="entry name" value="NAD(P)-bd_dom_sf"/>
</dbReference>
<evidence type="ECO:0000256" key="1">
    <source>
        <dbReference type="ARBA" id="ARBA00006484"/>
    </source>
</evidence>
<dbReference type="RefSeq" id="WP_201924787.1">
    <property type="nucleotide sequence ID" value="NZ_JAERPO010000001.1"/>
</dbReference>
<evidence type="ECO:0000313" key="3">
    <source>
        <dbReference type="EMBL" id="MBY4637147.1"/>
    </source>
</evidence>
<accession>A0ABS7MDP6</accession>
<evidence type="ECO:0000256" key="2">
    <source>
        <dbReference type="ARBA" id="ARBA00023002"/>
    </source>
</evidence>
<keyword evidence="4" id="KW-1185">Reference proteome</keyword>
<dbReference type="Pfam" id="PF13561">
    <property type="entry name" value="adh_short_C2"/>
    <property type="match status" value="1"/>
</dbReference>
<sequence length="260" mass="26718">MTTQGPSFGLSGQVACVTGGNRGIGRAIALGFAQAGASVAIMARDGERSAYVRREIEALGVASHACGLDVTDRAALAPGLAQVEEALGPLDILVNNAGNTDISGGVLHQSEDGWDNAIATHLTATMLLSKLAATSMIERGSGKIINLASMYSIFGAAALPSYGAAKGGIVQLTKAMAVELAPHGIQVNAIAPGWITTEMTQVARDDPDWADFQTMLLARTPMGRWGEPEECAGAAVFLASDAARFVTGVTLPVDGGYSVF</sequence>
<proteinExistence type="inferred from homology"/>
<dbReference type="NCBIfam" id="NF005559">
    <property type="entry name" value="PRK07231.1"/>
    <property type="match status" value="1"/>
</dbReference>
<comment type="caution">
    <text evidence="3">The sequence shown here is derived from an EMBL/GenBank/DDBJ whole genome shotgun (WGS) entry which is preliminary data.</text>
</comment>
<dbReference type="EC" id="1.1.1.47" evidence="3"/>
<name>A0ABS7MDP6_9SPHN</name>
<organism evidence="3 4">
    <name type="scientific">Sphingopyxis jiangsuensis</name>
    <dbReference type="NCBI Taxonomy" id="2871171"/>
    <lineage>
        <taxon>Bacteria</taxon>
        <taxon>Pseudomonadati</taxon>
        <taxon>Pseudomonadota</taxon>
        <taxon>Alphaproteobacteria</taxon>
        <taxon>Sphingomonadales</taxon>
        <taxon>Sphingomonadaceae</taxon>
        <taxon>Sphingopyxis</taxon>
    </lineage>
</organism>
<dbReference type="SUPFAM" id="SSF51735">
    <property type="entry name" value="NAD(P)-binding Rossmann-fold domains"/>
    <property type="match status" value="1"/>
</dbReference>
<protein>
    <submittedName>
        <fullName evidence="3">Glucose 1-dehydrogenase</fullName>
        <ecNumber evidence="3">1.1.1.47</ecNumber>
    </submittedName>
</protein>
<dbReference type="PRINTS" id="PR00081">
    <property type="entry name" value="GDHRDH"/>
</dbReference>
<dbReference type="GO" id="GO:0047936">
    <property type="term" value="F:glucose 1-dehydrogenase [NAD(P)+] activity"/>
    <property type="evidence" value="ECO:0007669"/>
    <property type="project" value="UniProtKB-EC"/>
</dbReference>
<dbReference type="InterPro" id="IPR002347">
    <property type="entry name" value="SDR_fam"/>
</dbReference>
<dbReference type="PRINTS" id="PR00080">
    <property type="entry name" value="SDRFAMILY"/>
</dbReference>
<reference evidence="3" key="1">
    <citation type="submission" date="2021-08" db="EMBL/GenBank/DDBJ databases">
        <title>Sphingopyxis panaciterrulae sp. nov., isolated from the surface water of the Yellow Sea.</title>
        <authorList>
            <person name="Gao Z."/>
            <person name="Zhang D."/>
            <person name="Zhang A."/>
        </authorList>
    </citation>
    <scope>NUCLEOTIDE SEQUENCE</scope>
    <source>
        <strain evidence="3">XHP0097</strain>
    </source>
</reference>
<dbReference type="PANTHER" id="PTHR42760">
    <property type="entry name" value="SHORT-CHAIN DEHYDROGENASES/REDUCTASES FAMILY MEMBER"/>
    <property type="match status" value="1"/>
</dbReference>
<dbReference type="EMBL" id="JAILXK010000001">
    <property type="protein sequence ID" value="MBY4637147.1"/>
    <property type="molecule type" value="Genomic_DNA"/>
</dbReference>
<comment type="similarity">
    <text evidence="1">Belongs to the short-chain dehydrogenases/reductases (SDR) family.</text>
</comment>